<dbReference type="Proteomes" id="UP000789920">
    <property type="component" value="Unassembled WGS sequence"/>
</dbReference>
<comment type="caution">
    <text evidence="1">The sequence shown here is derived from an EMBL/GenBank/DDBJ whole genome shotgun (WGS) entry which is preliminary data.</text>
</comment>
<organism evidence="1 2">
    <name type="scientific">Racocetra persica</name>
    <dbReference type="NCBI Taxonomy" id="160502"/>
    <lineage>
        <taxon>Eukaryota</taxon>
        <taxon>Fungi</taxon>
        <taxon>Fungi incertae sedis</taxon>
        <taxon>Mucoromycota</taxon>
        <taxon>Glomeromycotina</taxon>
        <taxon>Glomeromycetes</taxon>
        <taxon>Diversisporales</taxon>
        <taxon>Gigasporaceae</taxon>
        <taxon>Racocetra</taxon>
    </lineage>
</organism>
<feature type="non-terminal residue" evidence="1">
    <location>
        <position position="46"/>
    </location>
</feature>
<gene>
    <name evidence="1" type="ORF">RPERSI_LOCUS16601</name>
</gene>
<feature type="non-terminal residue" evidence="1">
    <location>
        <position position="1"/>
    </location>
</feature>
<evidence type="ECO:0000313" key="1">
    <source>
        <dbReference type="EMBL" id="CAG8772706.1"/>
    </source>
</evidence>
<protein>
    <submittedName>
        <fullName evidence="1">19231_t:CDS:1</fullName>
    </submittedName>
</protein>
<evidence type="ECO:0000313" key="2">
    <source>
        <dbReference type="Proteomes" id="UP000789920"/>
    </source>
</evidence>
<dbReference type="EMBL" id="CAJVQC010041327">
    <property type="protein sequence ID" value="CAG8772706.1"/>
    <property type="molecule type" value="Genomic_DNA"/>
</dbReference>
<reference evidence="1" key="1">
    <citation type="submission" date="2021-06" db="EMBL/GenBank/DDBJ databases">
        <authorList>
            <person name="Kallberg Y."/>
            <person name="Tangrot J."/>
            <person name="Rosling A."/>
        </authorList>
    </citation>
    <scope>NUCLEOTIDE SEQUENCE</scope>
    <source>
        <strain evidence="1">MA461A</strain>
    </source>
</reference>
<accession>A0ACA9R151</accession>
<keyword evidence="2" id="KW-1185">Reference proteome</keyword>
<name>A0ACA9R151_9GLOM</name>
<sequence length="46" mass="4197">GGGFTNSNLAGGEFGGGNFGGGSSSGGLFLGGGEAFLGWVGGIAFP</sequence>
<proteinExistence type="predicted"/>